<evidence type="ECO:0000313" key="1">
    <source>
        <dbReference type="EMBL" id="PXF60608.1"/>
    </source>
</evidence>
<sequence>MTIEITLIGTGVAMPQPHRVQSGILVNLDSPILFDCGSGVLPRLLDYASIGHVFLTHLHLDHVADVMSLIKAKWLCGSHDLQIYGPSGTKEWLSRVFDAYPYMIGKMNVEVFEMADQDRIPVGRYEIICARTAHGMPSLGYGIADKEGRVRVVYSGDTEPVKSIATLASGADLLIHECSFPDSVPDVTNHTTPRMLGEMMIGVAVGQIVLTHLYPHTIGLEDTMVATVHEYCGCDVTIGKDMETIVLDSA</sequence>
<gene>
    <name evidence="1" type="ORF">C4B59_08805</name>
</gene>
<name>A0AC61L2C1_9EURY</name>
<evidence type="ECO:0000313" key="2">
    <source>
        <dbReference type="Proteomes" id="UP000248329"/>
    </source>
</evidence>
<dbReference type="Proteomes" id="UP000248329">
    <property type="component" value="Unassembled WGS sequence"/>
</dbReference>
<comment type="caution">
    <text evidence="1">The sequence shown here is derived from an EMBL/GenBank/DDBJ whole genome shotgun (WGS) entry which is preliminary data.</text>
</comment>
<dbReference type="EMBL" id="PQXF01000014">
    <property type="protein sequence ID" value="PXF60608.1"/>
    <property type="molecule type" value="Genomic_DNA"/>
</dbReference>
<proteinExistence type="predicted"/>
<organism evidence="1 2">
    <name type="scientific">Candidatus Methanogaster sp</name>
    <dbReference type="NCBI Taxonomy" id="3386292"/>
    <lineage>
        <taxon>Archaea</taxon>
        <taxon>Methanobacteriati</taxon>
        <taxon>Methanobacteriota</taxon>
        <taxon>Stenosarchaea group</taxon>
        <taxon>Methanomicrobia</taxon>
        <taxon>Methanosarcinales</taxon>
        <taxon>ANME-2 cluster</taxon>
        <taxon>Candidatus Methanogasteraceae</taxon>
        <taxon>Candidatus Methanogaster</taxon>
    </lineage>
</organism>
<protein>
    <submittedName>
        <fullName evidence="1">Arylsulfatase</fullName>
    </submittedName>
</protein>
<accession>A0AC61L2C1</accession>
<reference evidence="1" key="1">
    <citation type="submission" date="2018-01" db="EMBL/GenBank/DDBJ databases">
        <authorList>
            <person name="Krukenberg V."/>
        </authorList>
    </citation>
    <scope>NUCLEOTIDE SEQUENCE</scope>
    <source>
        <strain evidence="1">E20ANME2</strain>
    </source>
</reference>